<sequence>MSTGRFFQLLKKVPRAAYLKAQMVSHWWLFKIAKNWVILDRISLSLRPSIWRMVGCHVGKNVAIGYDVYFDVHNASLIHIEDDVWVASRCLILCHKRDLSSYHKYDRYNDLGYIKLPVTLKKGCVVGMGSIVMPGVTVGEGSVVGAGSLVVNDIPAWSIAVGNPAKVVKQLEKRKESLT</sequence>
<keyword evidence="5" id="KW-1185">Reference proteome</keyword>
<name>A0ABW3SVY2_9BACT</name>
<keyword evidence="2" id="KW-0677">Repeat</keyword>
<dbReference type="Pfam" id="PF00132">
    <property type="entry name" value="Hexapep"/>
    <property type="match status" value="1"/>
</dbReference>
<proteinExistence type="predicted"/>
<gene>
    <name evidence="4" type="ORF">ACFQ2O_21545</name>
</gene>
<accession>A0ABW3SVY2</accession>
<dbReference type="SUPFAM" id="SSF51161">
    <property type="entry name" value="Trimeric LpxA-like enzymes"/>
    <property type="match status" value="1"/>
</dbReference>
<dbReference type="InterPro" id="IPR051159">
    <property type="entry name" value="Hexapeptide_acetyltransf"/>
</dbReference>
<protein>
    <submittedName>
        <fullName evidence="4">Acyltransferase</fullName>
    </submittedName>
</protein>
<evidence type="ECO:0000313" key="4">
    <source>
        <dbReference type="EMBL" id="MFD1188808.1"/>
    </source>
</evidence>
<dbReference type="InterPro" id="IPR001451">
    <property type="entry name" value="Hexapep"/>
</dbReference>
<dbReference type="InterPro" id="IPR011004">
    <property type="entry name" value="Trimer_LpxA-like_sf"/>
</dbReference>
<comment type="caution">
    <text evidence="4">The sequence shown here is derived from an EMBL/GenBank/DDBJ whole genome shotgun (WGS) entry which is preliminary data.</text>
</comment>
<dbReference type="GO" id="GO:0016746">
    <property type="term" value="F:acyltransferase activity"/>
    <property type="evidence" value="ECO:0007669"/>
    <property type="project" value="UniProtKB-KW"/>
</dbReference>
<dbReference type="InterPro" id="IPR018357">
    <property type="entry name" value="Hexapep_transf_CS"/>
</dbReference>
<dbReference type="PROSITE" id="PS00101">
    <property type="entry name" value="HEXAPEP_TRANSFERASES"/>
    <property type="match status" value="1"/>
</dbReference>
<dbReference type="Gene3D" id="2.160.10.10">
    <property type="entry name" value="Hexapeptide repeat proteins"/>
    <property type="match status" value="1"/>
</dbReference>
<dbReference type="PANTHER" id="PTHR23416">
    <property type="entry name" value="SIALIC ACID SYNTHASE-RELATED"/>
    <property type="match status" value="1"/>
</dbReference>
<evidence type="ECO:0000313" key="5">
    <source>
        <dbReference type="Proteomes" id="UP001597094"/>
    </source>
</evidence>
<keyword evidence="1" id="KW-0808">Transferase</keyword>
<reference evidence="5" key="1">
    <citation type="journal article" date="2019" name="Int. J. Syst. Evol. Microbiol.">
        <title>The Global Catalogue of Microorganisms (GCM) 10K type strain sequencing project: providing services to taxonomists for standard genome sequencing and annotation.</title>
        <authorList>
            <consortium name="The Broad Institute Genomics Platform"/>
            <consortium name="The Broad Institute Genome Sequencing Center for Infectious Disease"/>
            <person name="Wu L."/>
            <person name="Ma J."/>
        </authorList>
    </citation>
    <scope>NUCLEOTIDE SEQUENCE [LARGE SCALE GENOMIC DNA]</scope>
    <source>
        <strain evidence="5">JCM 31319</strain>
    </source>
</reference>
<evidence type="ECO:0000256" key="2">
    <source>
        <dbReference type="ARBA" id="ARBA00022737"/>
    </source>
</evidence>
<dbReference type="CDD" id="cd04647">
    <property type="entry name" value="LbH_MAT_like"/>
    <property type="match status" value="1"/>
</dbReference>
<dbReference type="RefSeq" id="WP_377532941.1">
    <property type="nucleotide sequence ID" value="NZ_JBHTLD010000399.1"/>
</dbReference>
<dbReference type="Proteomes" id="UP001597094">
    <property type="component" value="Unassembled WGS sequence"/>
</dbReference>
<evidence type="ECO:0000256" key="3">
    <source>
        <dbReference type="ARBA" id="ARBA00023315"/>
    </source>
</evidence>
<dbReference type="EMBL" id="JBHTLD010000399">
    <property type="protein sequence ID" value="MFD1188808.1"/>
    <property type="molecule type" value="Genomic_DNA"/>
</dbReference>
<evidence type="ECO:0000256" key="1">
    <source>
        <dbReference type="ARBA" id="ARBA00022679"/>
    </source>
</evidence>
<keyword evidence="3 4" id="KW-0012">Acyltransferase</keyword>
<organism evidence="4 5">
    <name type="scientific">Pontibacter rugosus</name>
    <dbReference type="NCBI Taxonomy" id="1745966"/>
    <lineage>
        <taxon>Bacteria</taxon>
        <taxon>Pseudomonadati</taxon>
        <taxon>Bacteroidota</taxon>
        <taxon>Cytophagia</taxon>
        <taxon>Cytophagales</taxon>
        <taxon>Hymenobacteraceae</taxon>
        <taxon>Pontibacter</taxon>
    </lineage>
</organism>